<comment type="caution">
    <text evidence="6">The sequence shown here is derived from an EMBL/GenBank/DDBJ whole genome shotgun (WGS) entry which is preliminary data.</text>
</comment>
<comment type="similarity">
    <text evidence="1 4">Belongs to the inositol phosphokinase (IPK) family.</text>
</comment>
<dbReference type="Gene3D" id="3.30.470.160">
    <property type="entry name" value="Inositol polyphosphate kinase"/>
    <property type="match status" value="1"/>
</dbReference>
<evidence type="ECO:0000256" key="4">
    <source>
        <dbReference type="RuleBase" id="RU363090"/>
    </source>
</evidence>
<keyword evidence="7" id="KW-1185">Reference proteome</keyword>
<gene>
    <name evidence="6" type="ORF">LSH36_176g00016</name>
</gene>
<evidence type="ECO:0000313" key="7">
    <source>
        <dbReference type="Proteomes" id="UP001208570"/>
    </source>
</evidence>
<dbReference type="GO" id="GO:0046854">
    <property type="term" value="P:phosphatidylinositol phosphate biosynthetic process"/>
    <property type="evidence" value="ECO:0007669"/>
    <property type="project" value="TreeGrafter"/>
</dbReference>
<evidence type="ECO:0000313" key="6">
    <source>
        <dbReference type="EMBL" id="KAK2158134.1"/>
    </source>
</evidence>
<dbReference type="PANTHER" id="PTHR12400">
    <property type="entry name" value="INOSITOL POLYPHOSPHATE KINASE"/>
    <property type="match status" value="1"/>
</dbReference>
<organism evidence="6 7">
    <name type="scientific">Paralvinella palmiformis</name>
    <dbReference type="NCBI Taxonomy" id="53620"/>
    <lineage>
        <taxon>Eukaryota</taxon>
        <taxon>Metazoa</taxon>
        <taxon>Spiralia</taxon>
        <taxon>Lophotrochozoa</taxon>
        <taxon>Annelida</taxon>
        <taxon>Polychaeta</taxon>
        <taxon>Sedentaria</taxon>
        <taxon>Canalipalpata</taxon>
        <taxon>Terebellida</taxon>
        <taxon>Terebelliformia</taxon>
        <taxon>Alvinellidae</taxon>
        <taxon>Paralvinella</taxon>
    </lineage>
</organism>
<dbReference type="SUPFAM" id="SSF56104">
    <property type="entry name" value="SAICAR synthase-like"/>
    <property type="match status" value="1"/>
</dbReference>
<sequence length="457" mass="51863">MHTSKSCDKMDDVEVKSKGATAKAPPTEFPPPGYRPTPVNKLLVNALDLTVPASDAVVKTRKNAWVQVAGHPGSFAPASPNTIWKKRLSKENYETDAYHALMNDVVKDMVPKFHREVEYSGETFIEIEDLLQHFNNPTIIDIKMGTRTFMESEVKNQNLRSDLYEKMIKINIDEPTQEEHKQRAITKLRYMQFRERDSSTSSLGFRLEAIKMPNEEPNADLKKIKTEIQVKQMILHFLQQNKVIHRKLLKRLKEMRRKIELSKFFKHHEVIGSSVLILCDNTHAGAWMIDFAKTLHVEDRSLNHRTSWHFGNHEDGYLTGIDNLIRIFSELNITESMPCKVVGLLAHSVEREVDASTPTVAEQNSSSSERNSGSSEQLQKDYYDSVGHLSNDFMTSSRHASQNASVGESLLPRAFSSCSESNIFTNGCEFKAPPSNGSLKNRDVASVSMPHIHIEKI</sequence>
<protein>
    <recommendedName>
        <fullName evidence="4">Kinase</fullName>
        <ecNumber evidence="4">2.7.-.-</ecNumber>
    </recommendedName>
</protein>
<evidence type="ECO:0000256" key="3">
    <source>
        <dbReference type="ARBA" id="ARBA00022777"/>
    </source>
</evidence>
<feature type="region of interest" description="Disordered" evidence="5">
    <location>
        <begin position="353"/>
        <end position="377"/>
    </location>
</feature>
<feature type="compositionally biased region" description="Basic and acidic residues" evidence="5">
    <location>
        <begin position="1"/>
        <end position="17"/>
    </location>
</feature>
<evidence type="ECO:0000256" key="5">
    <source>
        <dbReference type="SAM" id="MobiDB-lite"/>
    </source>
</evidence>
<dbReference type="Pfam" id="PF03770">
    <property type="entry name" value="IPK"/>
    <property type="match status" value="1"/>
</dbReference>
<evidence type="ECO:0000256" key="1">
    <source>
        <dbReference type="ARBA" id="ARBA00007374"/>
    </source>
</evidence>
<dbReference type="AlphaFoldDB" id="A0AAD9JRJ7"/>
<dbReference type="GO" id="GO:0032958">
    <property type="term" value="P:inositol phosphate biosynthetic process"/>
    <property type="evidence" value="ECO:0007669"/>
    <property type="project" value="InterPro"/>
</dbReference>
<dbReference type="InterPro" id="IPR005522">
    <property type="entry name" value="IPK"/>
</dbReference>
<dbReference type="EMBL" id="JAODUP010000176">
    <property type="protein sequence ID" value="KAK2158134.1"/>
    <property type="molecule type" value="Genomic_DNA"/>
</dbReference>
<dbReference type="EC" id="2.7.-.-" evidence="4"/>
<feature type="region of interest" description="Disordered" evidence="5">
    <location>
        <begin position="1"/>
        <end position="35"/>
    </location>
</feature>
<proteinExistence type="inferred from homology"/>
<dbReference type="PANTHER" id="PTHR12400:SF26">
    <property type="entry name" value="KINASE"/>
    <property type="match status" value="1"/>
</dbReference>
<dbReference type="GO" id="GO:0005737">
    <property type="term" value="C:cytoplasm"/>
    <property type="evidence" value="ECO:0007669"/>
    <property type="project" value="TreeGrafter"/>
</dbReference>
<dbReference type="GO" id="GO:0005634">
    <property type="term" value="C:nucleus"/>
    <property type="evidence" value="ECO:0007669"/>
    <property type="project" value="TreeGrafter"/>
</dbReference>
<keyword evidence="3 4" id="KW-0418">Kinase</keyword>
<accession>A0AAD9JRJ7</accession>
<evidence type="ECO:0000256" key="2">
    <source>
        <dbReference type="ARBA" id="ARBA00022679"/>
    </source>
</evidence>
<name>A0AAD9JRJ7_9ANNE</name>
<dbReference type="InterPro" id="IPR038286">
    <property type="entry name" value="IPK_sf"/>
</dbReference>
<keyword evidence="2 4" id="KW-0808">Transferase</keyword>
<dbReference type="GO" id="GO:0000828">
    <property type="term" value="F:inositol hexakisphosphate kinase activity"/>
    <property type="evidence" value="ECO:0007669"/>
    <property type="project" value="TreeGrafter"/>
</dbReference>
<feature type="compositionally biased region" description="Low complexity" evidence="5">
    <location>
        <begin position="364"/>
        <end position="376"/>
    </location>
</feature>
<dbReference type="Proteomes" id="UP001208570">
    <property type="component" value="Unassembled WGS sequence"/>
</dbReference>
<reference evidence="6" key="1">
    <citation type="journal article" date="2023" name="Mol. Biol. Evol.">
        <title>Third-Generation Sequencing Reveals the Adaptive Role of the Epigenome in Three Deep-Sea Polychaetes.</title>
        <authorList>
            <person name="Perez M."/>
            <person name="Aroh O."/>
            <person name="Sun Y."/>
            <person name="Lan Y."/>
            <person name="Juniper S.K."/>
            <person name="Young C.R."/>
            <person name="Angers B."/>
            <person name="Qian P.Y."/>
        </authorList>
    </citation>
    <scope>NUCLEOTIDE SEQUENCE</scope>
    <source>
        <strain evidence="6">P08H-3</strain>
    </source>
</reference>